<sequence>MSICPFLHPTWALGTLILFRFPLQHQATTKPDLTPSIPLRAGLFLPLFPRNSDQVGVPALDSLKWAWDLKLLCQRMGVSAVSWLWEWQRLVGTGSRKGARVGLRVSVGLEIRLG</sequence>
<proteinExistence type="predicted"/>
<keyword evidence="1" id="KW-0732">Signal</keyword>
<organism evidence="2 3">
    <name type="scientific">Rangifer tarandus platyrhynchus</name>
    <name type="common">Svalbard reindeer</name>
    <dbReference type="NCBI Taxonomy" id="3082113"/>
    <lineage>
        <taxon>Eukaryota</taxon>
        <taxon>Metazoa</taxon>
        <taxon>Chordata</taxon>
        <taxon>Craniata</taxon>
        <taxon>Vertebrata</taxon>
        <taxon>Euteleostomi</taxon>
        <taxon>Mammalia</taxon>
        <taxon>Eutheria</taxon>
        <taxon>Laurasiatheria</taxon>
        <taxon>Artiodactyla</taxon>
        <taxon>Ruminantia</taxon>
        <taxon>Pecora</taxon>
        <taxon>Cervidae</taxon>
        <taxon>Odocoileinae</taxon>
        <taxon>Rangifer</taxon>
    </lineage>
</organism>
<accession>A0ABN8Z1H2</accession>
<protein>
    <submittedName>
        <fullName evidence="2">Uncharacterized protein</fullName>
    </submittedName>
</protein>
<feature type="chain" id="PRO_5045280843" evidence="1">
    <location>
        <begin position="28"/>
        <end position="114"/>
    </location>
</feature>
<feature type="signal peptide" evidence="1">
    <location>
        <begin position="1"/>
        <end position="27"/>
    </location>
</feature>
<reference evidence="2" key="1">
    <citation type="submission" date="2023-04" db="EMBL/GenBank/DDBJ databases">
        <authorList>
            <consortium name="ELIXIR-Norway"/>
        </authorList>
    </citation>
    <scope>NUCLEOTIDE SEQUENCE [LARGE SCALE GENOMIC DNA]</scope>
</reference>
<dbReference type="Proteomes" id="UP001176941">
    <property type="component" value="Chromosome 27"/>
</dbReference>
<name>A0ABN8Z1H2_RANTA</name>
<keyword evidence="3" id="KW-1185">Reference proteome</keyword>
<evidence type="ECO:0000313" key="2">
    <source>
        <dbReference type="EMBL" id="CAI9167629.1"/>
    </source>
</evidence>
<evidence type="ECO:0000256" key="1">
    <source>
        <dbReference type="SAM" id="SignalP"/>
    </source>
</evidence>
<gene>
    <name evidence="2" type="ORF">MRATA1EN1_LOCUS16591</name>
</gene>
<dbReference type="EMBL" id="OX459963">
    <property type="protein sequence ID" value="CAI9167629.1"/>
    <property type="molecule type" value="Genomic_DNA"/>
</dbReference>
<evidence type="ECO:0000313" key="3">
    <source>
        <dbReference type="Proteomes" id="UP001176941"/>
    </source>
</evidence>